<dbReference type="AlphaFoldDB" id="A0A918UTE3"/>
<evidence type="ECO:0000256" key="1">
    <source>
        <dbReference type="SAM" id="MobiDB-lite"/>
    </source>
</evidence>
<dbReference type="EMBL" id="BMZB01000002">
    <property type="protein sequence ID" value="GGZ32618.1"/>
    <property type="molecule type" value="Genomic_DNA"/>
</dbReference>
<sequence length="54" mass="6054">MSNIGSFKRVGNDYIGQSRYLRAAATTKSTGLAAATRNEDAPKHRIYGRQRKRL</sequence>
<reference evidence="2" key="1">
    <citation type="journal article" date="2014" name="Int. J. Syst. Evol. Microbiol.">
        <title>Complete genome sequence of Corynebacterium casei LMG S-19264T (=DSM 44701T), isolated from a smear-ripened cheese.</title>
        <authorList>
            <consortium name="US DOE Joint Genome Institute (JGI-PGF)"/>
            <person name="Walter F."/>
            <person name="Albersmeier A."/>
            <person name="Kalinowski J."/>
            <person name="Ruckert C."/>
        </authorList>
    </citation>
    <scope>NUCLEOTIDE SEQUENCE</scope>
    <source>
        <strain evidence="2">KCTC 32296</strain>
    </source>
</reference>
<organism evidence="2 3">
    <name type="scientific">Asticcacaulis endophyticus</name>
    <dbReference type="NCBI Taxonomy" id="1395890"/>
    <lineage>
        <taxon>Bacteria</taxon>
        <taxon>Pseudomonadati</taxon>
        <taxon>Pseudomonadota</taxon>
        <taxon>Alphaproteobacteria</taxon>
        <taxon>Caulobacterales</taxon>
        <taxon>Caulobacteraceae</taxon>
        <taxon>Asticcacaulis</taxon>
    </lineage>
</organism>
<comment type="caution">
    <text evidence="2">The sequence shown here is derived from an EMBL/GenBank/DDBJ whole genome shotgun (WGS) entry which is preliminary data.</text>
</comment>
<gene>
    <name evidence="2" type="ORF">GCM10011273_18490</name>
</gene>
<evidence type="ECO:0000313" key="2">
    <source>
        <dbReference type="EMBL" id="GGZ32618.1"/>
    </source>
</evidence>
<feature type="compositionally biased region" description="Basic residues" evidence="1">
    <location>
        <begin position="44"/>
        <end position="54"/>
    </location>
</feature>
<proteinExistence type="predicted"/>
<feature type="region of interest" description="Disordered" evidence="1">
    <location>
        <begin position="28"/>
        <end position="54"/>
    </location>
</feature>
<accession>A0A918UTE3</accession>
<dbReference type="Proteomes" id="UP000662572">
    <property type="component" value="Unassembled WGS sequence"/>
</dbReference>
<name>A0A918UTE3_9CAUL</name>
<protein>
    <submittedName>
        <fullName evidence="2">Uncharacterized protein</fullName>
    </submittedName>
</protein>
<reference evidence="2" key="2">
    <citation type="submission" date="2020-09" db="EMBL/GenBank/DDBJ databases">
        <authorList>
            <person name="Sun Q."/>
            <person name="Kim S."/>
        </authorList>
    </citation>
    <scope>NUCLEOTIDE SEQUENCE</scope>
    <source>
        <strain evidence="2">KCTC 32296</strain>
    </source>
</reference>
<dbReference type="RefSeq" id="WP_189486179.1">
    <property type="nucleotide sequence ID" value="NZ_BMZB01000002.1"/>
</dbReference>
<keyword evidence="3" id="KW-1185">Reference proteome</keyword>
<evidence type="ECO:0000313" key="3">
    <source>
        <dbReference type="Proteomes" id="UP000662572"/>
    </source>
</evidence>